<dbReference type="PANTHER" id="PTHR34385">
    <property type="entry name" value="D-ALANYL-D-ALANINE CARBOXYPEPTIDASE"/>
    <property type="match status" value="1"/>
</dbReference>
<dbReference type="CDD" id="cd14846">
    <property type="entry name" value="Peptidase_M15_like"/>
    <property type="match status" value="1"/>
</dbReference>
<dbReference type="InterPro" id="IPR003709">
    <property type="entry name" value="VanY-like_core_dom"/>
</dbReference>
<evidence type="ECO:0000256" key="1">
    <source>
        <dbReference type="SAM" id="MobiDB-lite"/>
    </source>
</evidence>
<dbReference type="GO" id="GO:0006508">
    <property type="term" value="P:proteolysis"/>
    <property type="evidence" value="ECO:0007669"/>
    <property type="project" value="InterPro"/>
</dbReference>
<feature type="domain" description="D-alanyl-D-alanine carboxypeptidase-like core" evidence="3">
    <location>
        <begin position="101"/>
        <end position="197"/>
    </location>
</feature>
<dbReference type="Pfam" id="PF02557">
    <property type="entry name" value="VanY"/>
    <property type="match status" value="1"/>
</dbReference>
<accession>A0A7Y9EHZ1</accession>
<protein>
    <recommendedName>
        <fullName evidence="3">D-alanyl-D-alanine carboxypeptidase-like core domain-containing protein</fullName>
    </recommendedName>
</protein>
<evidence type="ECO:0000256" key="2">
    <source>
        <dbReference type="SAM" id="Phobius"/>
    </source>
</evidence>
<feature type="transmembrane region" description="Helical" evidence="2">
    <location>
        <begin position="15"/>
        <end position="36"/>
    </location>
</feature>
<keyword evidence="5" id="KW-1185">Reference proteome</keyword>
<dbReference type="Proteomes" id="UP000529783">
    <property type="component" value="Unassembled WGS sequence"/>
</dbReference>
<keyword evidence="2" id="KW-0472">Membrane</keyword>
<keyword evidence="2" id="KW-0812">Transmembrane</keyword>
<sequence length="228" mass="24579">MSPILPSPRKAHRKVYWVIGIGLLVAMAAIGSALGYRSQDSSPPLYPSWSSSAASPPDVPGGEQRAGPGKNAPRRGPVGKGDGVVPDGVTVFNNAFPAVARLDQRLLAALRQAATDAAGDGIKFYVNSGWRSPAYQNQLLREAVSKYGSEEEAARWVATASTSLHVKGKAVDIGHPDAAKWLSEHGARYGLCQIYRNESWHYELRANASDRGCPPMYADPTQDPRTRR</sequence>
<dbReference type="EMBL" id="JACCBA010000001">
    <property type="protein sequence ID" value="NYD48059.1"/>
    <property type="molecule type" value="Genomic_DNA"/>
</dbReference>
<comment type="caution">
    <text evidence="4">The sequence shown here is derived from an EMBL/GenBank/DDBJ whole genome shotgun (WGS) entry which is preliminary data.</text>
</comment>
<organism evidence="4 5">
    <name type="scientific">Actinomadura luteofluorescens</name>
    <dbReference type="NCBI Taxonomy" id="46163"/>
    <lineage>
        <taxon>Bacteria</taxon>
        <taxon>Bacillati</taxon>
        <taxon>Actinomycetota</taxon>
        <taxon>Actinomycetes</taxon>
        <taxon>Streptosporangiales</taxon>
        <taxon>Thermomonosporaceae</taxon>
        <taxon>Actinomadura</taxon>
    </lineage>
</organism>
<feature type="region of interest" description="Disordered" evidence="1">
    <location>
        <begin position="45"/>
        <end position="84"/>
    </location>
</feature>
<feature type="compositionally biased region" description="Low complexity" evidence="1">
    <location>
        <begin position="45"/>
        <end position="56"/>
    </location>
</feature>
<evidence type="ECO:0000259" key="3">
    <source>
        <dbReference type="Pfam" id="PF02557"/>
    </source>
</evidence>
<keyword evidence="2" id="KW-1133">Transmembrane helix</keyword>
<dbReference type="Gene3D" id="3.30.1380.10">
    <property type="match status" value="1"/>
</dbReference>
<dbReference type="SUPFAM" id="SSF55166">
    <property type="entry name" value="Hedgehog/DD-peptidase"/>
    <property type="match status" value="1"/>
</dbReference>
<gene>
    <name evidence="4" type="ORF">BJY14_004042</name>
</gene>
<reference evidence="4 5" key="1">
    <citation type="submission" date="2020-07" db="EMBL/GenBank/DDBJ databases">
        <title>Sequencing the genomes of 1000 actinobacteria strains.</title>
        <authorList>
            <person name="Klenk H.-P."/>
        </authorList>
    </citation>
    <scope>NUCLEOTIDE SEQUENCE [LARGE SCALE GENOMIC DNA]</scope>
    <source>
        <strain evidence="4 5">DSM 40398</strain>
    </source>
</reference>
<dbReference type="AlphaFoldDB" id="A0A7Y9EHZ1"/>
<dbReference type="PANTHER" id="PTHR34385:SF1">
    <property type="entry name" value="PEPTIDOGLYCAN L-ALANYL-D-GLUTAMATE ENDOPEPTIDASE CWLK"/>
    <property type="match status" value="1"/>
</dbReference>
<name>A0A7Y9EHZ1_9ACTN</name>
<evidence type="ECO:0000313" key="4">
    <source>
        <dbReference type="EMBL" id="NYD48059.1"/>
    </source>
</evidence>
<dbReference type="RefSeq" id="WP_179845036.1">
    <property type="nucleotide sequence ID" value="NZ_JACCBA010000001.1"/>
</dbReference>
<evidence type="ECO:0000313" key="5">
    <source>
        <dbReference type="Proteomes" id="UP000529783"/>
    </source>
</evidence>
<dbReference type="GO" id="GO:0008233">
    <property type="term" value="F:peptidase activity"/>
    <property type="evidence" value="ECO:0007669"/>
    <property type="project" value="InterPro"/>
</dbReference>
<proteinExistence type="predicted"/>
<dbReference type="InterPro" id="IPR009045">
    <property type="entry name" value="Zn_M74/Hedgehog-like"/>
</dbReference>
<dbReference type="InterPro" id="IPR052179">
    <property type="entry name" value="DD-CPase-like"/>
</dbReference>